<dbReference type="RefSeq" id="WP_085885540.1">
    <property type="nucleotide sequence ID" value="NZ_FWFR01000005.1"/>
</dbReference>
<dbReference type="NCBIfam" id="NF004671">
    <property type="entry name" value="PRK06010.1"/>
    <property type="match status" value="1"/>
</dbReference>
<protein>
    <recommendedName>
        <fullName evidence="3 9">Flagellar biosynthetic protein FliQ</fullName>
    </recommendedName>
</protein>
<dbReference type="PRINTS" id="PR00952">
    <property type="entry name" value="TYPE3IMQPROT"/>
</dbReference>
<dbReference type="EMBL" id="FWFR01000005">
    <property type="protein sequence ID" value="SLN76824.1"/>
    <property type="molecule type" value="Genomic_DNA"/>
</dbReference>
<evidence type="ECO:0000256" key="4">
    <source>
        <dbReference type="ARBA" id="ARBA00022475"/>
    </source>
</evidence>
<name>A0A1Y5TY84_9PROT</name>
<keyword evidence="8 9" id="KW-0975">Bacterial flagellum</keyword>
<evidence type="ECO:0000256" key="5">
    <source>
        <dbReference type="ARBA" id="ARBA00022692"/>
    </source>
</evidence>
<dbReference type="PIRSF" id="PIRSF004669">
    <property type="entry name" value="FliQ"/>
    <property type="match status" value="1"/>
</dbReference>
<keyword evidence="5 9" id="KW-0812">Transmembrane</keyword>
<sequence>MNEADVIDISREAIWVLLKVAGPVMVIALLVGLAISLIQALTQVQEMTLAFVPKILAIFVSIIVLMPFMIATLTAFMEQIAQRIAAL</sequence>
<dbReference type="FunCoup" id="A0A1Y5TY84">
    <property type="interactions" value="79"/>
</dbReference>
<dbReference type="GO" id="GO:0009306">
    <property type="term" value="P:protein secretion"/>
    <property type="evidence" value="ECO:0007669"/>
    <property type="project" value="InterPro"/>
</dbReference>
<dbReference type="InterPro" id="IPR002191">
    <property type="entry name" value="Bac_export_3"/>
</dbReference>
<proteinExistence type="inferred from homology"/>
<dbReference type="PANTHER" id="PTHR34040:SF2">
    <property type="entry name" value="FLAGELLAR BIOSYNTHETIC PROTEIN FLIQ"/>
    <property type="match status" value="1"/>
</dbReference>
<keyword evidence="11" id="KW-1185">Reference proteome</keyword>
<dbReference type="GO" id="GO:0044780">
    <property type="term" value="P:bacterial-type flagellum assembly"/>
    <property type="evidence" value="ECO:0007669"/>
    <property type="project" value="InterPro"/>
</dbReference>
<dbReference type="GO" id="GO:0009425">
    <property type="term" value="C:bacterial-type flagellum basal body"/>
    <property type="evidence" value="ECO:0007669"/>
    <property type="project" value="UniProtKB-SubCell"/>
</dbReference>
<feature type="transmembrane region" description="Helical" evidence="9">
    <location>
        <begin position="55"/>
        <end position="77"/>
    </location>
</feature>
<evidence type="ECO:0000256" key="2">
    <source>
        <dbReference type="ARBA" id="ARBA00006156"/>
    </source>
</evidence>
<dbReference type="InterPro" id="IPR006305">
    <property type="entry name" value="FliQ"/>
</dbReference>
<comment type="similarity">
    <text evidence="2 9">Belongs to the FliQ/MopD/SpaQ family.</text>
</comment>
<keyword evidence="10" id="KW-0282">Flagellum</keyword>
<dbReference type="PANTHER" id="PTHR34040">
    <property type="entry name" value="FLAGELLAR BIOSYNTHETIC PROTEIN FLIQ"/>
    <property type="match status" value="1"/>
</dbReference>
<feature type="transmembrane region" description="Helical" evidence="9">
    <location>
        <begin position="12"/>
        <end position="35"/>
    </location>
</feature>
<comment type="subcellular location">
    <subcellularLocation>
        <location evidence="1 9">Cell membrane</location>
        <topology evidence="1">Multi-pass membrane protein</topology>
    </subcellularLocation>
    <subcellularLocation>
        <location evidence="9">Bacterial flagellum basal body</location>
    </subcellularLocation>
</comment>
<dbReference type="Pfam" id="PF01313">
    <property type="entry name" value="Bac_export_3"/>
    <property type="match status" value="1"/>
</dbReference>
<keyword evidence="10" id="KW-0966">Cell projection</keyword>
<dbReference type="AlphaFoldDB" id="A0A1Y5TY84"/>
<dbReference type="GO" id="GO:0005886">
    <property type="term" value="C:plasma membrane"/>
    <property type="evidence" value="ECO:0007669"/>
    <property type="project" value="UniProtKB-SubCell"/>
</dbReference>
<dbReference type="OrthoDB" id="9806440at2"/>
<organism evidence="10 11">
    <name type="scientific">Oceanibacterium hippocampi</name>
    <dbReference type="NCBI Taxonomy" id="745714"/>
    <lineage>
        <taxon>Bacteria</taxon>
        <taxon>Pseudomonadati</taxon>
        <taxon>Pseudomonadota</taxon>
        <taxon>Alphaproteobacteria</taxon>
        <taxon>Sneathiellales</taxon>
        <taxon>Sneathiellaceae</taxon>
        <taxon>Oceanibacterium</taxon>
    </lineage>
</organism>
<evidence type="ECO:0000256" key="9">
    <source>
        <dbReference type="RuleBase" id="RU364090"/>
    </source>
</evidence>
<comment type="function">
    <text evidence="9">Role in flagellar biosynthesis.</text>
</comment>
<accession>A0A1Y5TY84</accession>
<dbReference type="NCBIfam" id="TIGR01402">
    <property type="entry name" value="fliQ"/>
    <property type="match status" value="1"/>
</dbReference>
<dbReference type="Proteomes" id="UP000193200">
    <property type="component" value="Unassembled WGS sequence"/>
</dbReference>
<gene>
    <name evidence="9 10" type="primary">fliQ</name>
    <name evidence="10" type="ORF">OCH7691_04201</name>
</gene>
<evidence type="ECO:0000313" key="11">
    <source>
        <dbReference type="Proteomes" id="UP000193200"/>
    </source>
</evidence>
<keyword evidence="7 9" id="KW-0472">Membrane</keyword>
<keyword evidence="6 9" id="KW-1133">Transmembrane helix</keyword>
<evidence type="ECO:0000256" key="1">
    <source>
        <dbReference type="ARBA" id="ARBA00004651"/>
    </source>
</evidence>
<evidence type="ECO:0000256" key="3">
    <source>
        <dbReference type="ARBA" id="ARBA00021718"/>
    </source>
</evidence>
<keyword evidence="4 9" id="KW-1003">Cell membrane</keyword>
<evidence type="ECO:0000256" key="8">
    <source>
        <dbReference type="ARBA" id="ARBA00023143"/>
    </source>
</evidence>
<dbReference type="InParanoid" id="A0A1Y5TY84"/>
<evidence type="ECO:0000313" key="10">
    <source>
        <dbReference type="EMBL" id="SLN76824.1"/>
    </source>
</evidence>
<keyword evidence="10" id="KW-0969">Cilium</keyword>
<evidence type="ECO:0000256" key="7">
    <source>
        <dbReference type="ARBA" id="ARBA00023136"/>
    </source>
</evidence>
<evidence type="ECO:0000256" key="6">
    <source>
        <dbReference type="ARBA" id="ARBA00022989"/>
    </source>
</evidence>
<reference evidence="10 11" key="1">
    <citation type="submission" date="2017-03" db="EMBL/GenBank/DDBJ databases">
        <authorList>
            <person name="Afonso C.L."/>
            <person name="Miller P.J."/>
            <person name="Scott M.A."/>
            <person name="Spackman E."/>
            <person name="Goraichik I."/>
            <person name="Dimitrov K.M."/>
            <person name="Suarez D.L."/>
            <person name="Swayne D.E."/>
        </authorList>
    </citation>
    <scope>NUCLEOTIDE SEQUENCE [LARGE SCALE GENOMIC DNA]</scope>
    <source>
        <strain evidence="10 11">CECT 7691</strain>
    </source>
</reference>